<dbReference type="EMBL" id="FOKA01000009">
    <property type="protein sequence ID" value="SFB19024.1"/>
    <property type="molecule type" value="Genomic_DNA"/>
</dbReference>
<accession>A0A1I0Z086</accession>
<dbReference type="AlphaFoldDB" id="A0A1I0Z086"/>
<name>A0A1I0Z086_9CELL</name>
<organism evidence="1 2">
    <name type="scientific">Cellulomonas marina</name>
    <dbReference type="NCBI Taxonomy" id="988821"/>
    <lineage>
        <taxon>Bacteria</taxon>
        <taxon>Bacillati</taxon>
        <taxon>Actinomycetota</taxon>
        <taxon>Actinomycetes</taxon>
        <taxon>Micrococcales</taxon>
        <taxon>Cellulomonadaceae</taxon>
        <taxon>Cellulomonas</taxon>
    </lineage>
</organism>
<sequence length="141" mass="14595">MAELLLASRPAAPSLPVASVARTSAPAVVLEHGPDVPDDAALARRAEALRGTAPRLLPRLLLRLPVVLVPDGPAADERIARARALHGTTDAMVGVGWARSAAWLVTTPSRLRDEVAARVAATGADDVVLALTPSARRLLAA</sequence>
<protein>
    <recommendedName>
        <fullName evidence="3">Luciferase-like monooxygenase</fullName>
    </recommendedName>
</protein>
<keyword evidence="2" id="KW-1185">Reference proteome</keyword>
<gene>
    <name evidence="1" type="ORF">SAMN05421867_10990</name>
</gene>
<dbReference type="Proteomes" id="UP000199012">
    <property type="component" value="Unassembled WGS sequence"/>
</dbReference>
<dbReference type="RefSeq" id="WP_090033112.1">
    <property type="nucleotide sequence ID" value="NZ_BONM01000004.1"/>
</dbReference>
<reference evidence="1 2" key="1">
    <citation type="submission" date="2016-10" db="EMBL/GenBank/DDBJ databases">
        <authorList>
            <person name="de Groot N.N."/>
        </authorList>
    </citation>
    <scope>NUCLEOTIDE SEQUENCE [LARGE SCALE GENOMIC DNA]</scope>
    <source>
        <strain evidence="1 2">CGMCC 4.6945</strain>
    </source>
</reference>
<evidence type="ECO:0008006" key="3">
    <source>
        <dbReference type="Google" id="ProtNLM"/>
    </source>
</evidence>
<evidence type="ECO:0000313" key="1">
    <source>
        <dbReference type="EMBL" id="SFB19024.1"/>
    </source>
</evidence>
<proteinExistence type="predicted"/>
<evidence type="ECO:0000313" key="2">
    <source>
        <dbReference type="Proteomes" id="UP000199012"/>
    </source>
</evidence>
<dbReference type="STRING" id="988821.SAMN05421867_10990"/>
<dbReference type="OrthoDB" id="4828303at2"/>